<evidence type="ECO:0000313" key="2">
    <source>
        <dbReference type="EMBL" id="WPU95070.1"/>
    </source>
</evidence>
<evidence type="ECO:0000256" key="1">
    <source>
        <dbReference type="SAM" id="Phobius"/>
    </source>
</evidence>
<feature type="transmembrane region" description="Helical" evidence="1">
    <location>
        <begin position="127"/>
        <end position="144"/>
    </location>
</feature>
<gene>
    <name evidence="2" type="ORF">SNE25_05975</name>
</gene>
<keyword evidence="1" id="KW-0472">Membrane</keyword>
<dbReference type="EMBL" id="CP139558">
    <property type="protein sequence ID" value="WPU95070.1"/>
    <property type="molecule type" value="Genomic_DNA"/>
</dbReference>
<protein>
    <recommendedName>
        <fullName evidence="4">DoxX family protein</fullName>
    </recommendedName>
</protein>
<sequence>MKPLIVLLVTFGISMVVTELIAHYNIALSTQIAMAIMLVFTSVGHFVFNKGLAMLIPAFIPFKKELVYITGVIEIAAAAGLLVPATRTLTAWLLIVFFILLLPANINGAVKHIDMEKGTYNGSGPRYLWFRVPLQVLFIVWIYWGCL</sequence>
<accession>A0ABZ0TPJ7</accession>
<feature type="transmembrane region" description="Helical" evidence="1">
    <location>
        <begin position="89"/>
        <end position="106"/>
    </location>
</feature>
<evidence type="ECO:0008006" key="4">
    <source>
        <dbReference type="Google" id="ProtNLM"/>
    </source>
</evidence>
<organism evidence="2 3">
    <name type="scientific">Mucilaginibacter sabulilitoris</name>
    <dbReference type="NCBI Taxonomy" id="1173583"/>
    <lineage>
        <taxon>Bacteria</taxon>
        <taxon>Pseudomonadati</taxon>
        <taxon>Bacteroidota</taxon>
        <taxon>Sphingobacteriia</taxon>
        <taxon>Sphingobacteriales</taxon>
        <taxon>Sphingobacteriaceae</taxon>
        <taxon>Mucilaginibacter</taxon>
    </lineage>
</organism>
<dbReference type="PANTHER" id="PTHR36974:SF1">
    <property type="entry name" value="DOXX FAMILY MEMBRANE PROTEIN"/>
    <property type="match status" value="1"/>
</dbReference>
<reference evidence="2 3" key="1">
    <citation type="submission" date="2023-11" db="EMBL/GenBank/DDBJ databases">
        <title>Analysis of the Genomes of Mucilaginibacter gossypii cycad 4 and M. sabulilitoris SNA2: microbes with the potential for plant growth promotion.</title>
        <authorList>
            <person name="Hirsch A.M."/>
            <person name="Humm E."/>
            <person name="Rubbi M."/>
            <person name="Del Vecchio G."/>
            <person name="Ha S.M."/>
            <person name="Pellegrini M."/>
            <person name="Gunsalus R.P."/>
        </authorList>
    </citation>
    <scope>NUCLEOTIDE SEQUENCE [LARGE SCALE GENOMIC DNA]</scope>
    <source>
        <strain evidence="2 3">SNA2</strain>
    </source>
</reference>
<keyword evidence="3" id="KW-1185">Reference proteome</keyword>
<proteinExistence type="predicted"/>
<keyword evidence="1" id="KW-1133">Transmembrane helix</keyword>
<keyword evidence="1" id="KW-0812">Transmembrane</keyword>
<dbReference type="RefSeq" id="WP_321564182.1">
    <property type="nucleotide sequence ID" value="NZ_CP139558.1"/>
</dbReference>
<name>A0ABZ0TPJ7_9SPHI</name>
<feature type="transmembrane region" description="Helical" evidence="1">
    <location>
        <begin position="32"/>
        <end position="53"/>
    </location>
</feature>
<evidence type="ECO:0000313" key="3">
    <source>
        <dbReference type="Proteomes" id="UP001324380"/>
    </source>
</evidence>
<dbReference type="PANTHER" id="PTHR36974">
    <property type="entry name" value="MEMBRANE PROTEIN-RELATED"/>
    <property type="match status" value="1"/>
</dbReference>
<feature type="transmembrane region" description="Helical" evidence="1">
    <location>
        <begin position="65"/>
        <end position="83"/>
    </location>
</feature>
<dbReference type="Proteomes" id="UP001324380">
    <property type="component" value="Chromosome"/>
</dbReference>